<reference evidence="1" key="1">
    <citation type="submission" date="2023-08" db="EMBL/GenBank/DDBJ databases">
        <title>Chromosome-level Genome Assembly of mud carp (Cirrhinus molitorella).</title>
        <authorList>
            <person name="Liu H."/>
        </authorList>
    </citation>
    <scope>NUCLEOTIDE SEQUENCE</scope>
    <source>
        <strain evidence="1">Prfri</strain>
        <tissue evidence="1">Muscle</tissue>
    </source>
</reference>
<comment type="caution">
    <text evidence="1">The sequence shown here is derived from an EMBL/GenBank/DDBJ whole genome shotgun (WGS) entry which is preliminary data.</text>
</comment>
<proteinExistence type="predicted"/>
<dbReference type="EMBL" id="JAUYZG010000015">
    <property type="protein sequence ID" value="KAK2887172.1"/>
    <property type="molecule type" value="Genomic_DNA"/>
</dbReference>
<organism evidence="1 2">
    <name type="scientific">Cirrhinus molitorella</name>
    <name type="common">mud carp</name>
    <dbReference type="NCBI Taxonomy" id="172907"/>
    <lineage>
        <taxon>Eukaryota</taxon>
        <taxon>Metazoa</taxon>
        <taxon>Chordata</taxon>
        <taxon>Craniata</taxon>
        <taxon>Vertebrata</taxon>
        <taxon>Euteleostomi</taxon>
        <taxon>Actinopterygii</taxon>
        <taxon>Neopterygii</taxon>
        <taxon>Teleostei</taxon>
        <taxon>Ostariophysi</taxon>
        <taxon>Cypriniformes</taxon>
        <taxon>Cyprinidae</taxon>
        <taxon>Labeoninae</taxon>
        <taxon>Labeonini</taxon>
        <taxon>Cirrhinus</taxon>
    </lineage>
</organism>
<evidence type="ECO:0000313" key="1">
    <source>
        <dbReference type="EMBL" id="KAK2887172.1"/>
    </source>
</evidence>
<dbReference type="Proteomes" id="UP001187343">
    <property type="component" value="Unassembled WGS sequence"/>
</dbReference>
<sequence length="118" mass="13042">MAVTEEMQTVRTRASLFTLHHHPHHHRSPLPGAAVNIRLSPFLQLSPISLSARVCVLCPAPCFTSGTVCSDISWRGKASLHFRIDSLSRTRPLRAALPFAISLATRCLSNRREAVMDS</sequence>
<gene>
    <name evidence="1" type="ORF">Q8A67_015400</name>
</gene>
<name>A0AA88PHN8_9TELE</name>
<protein>
    <submittedName>
        <fullName evidence="1">Uncharacterized protein</fullName>
    </submittedName>
</protein>
<accession>A0AA88PHN8</accession>
<evidence type="ECO:0000313" key="2">
    <source>
        <dbReference type="Proteomes" id="UP001187343"/>
    </source>
</evidence>
<keyword evidence="2" id="KW-1185">Reference proteome</keyword>
<dbReference type="AlphaFoldDB" id="A0AA88PHN8"/>